<dbReference type="Proteomes" id="UP001500822">
    <property type="component" value="Unassembled WGS sequence"/>
</dbReference>
<dbReference type="SUPFAM" id="SSF159888">
    <property type="entry name" value="YdhG-like"/>
    <property type="match status" value="1"/>
</dbReference>
<organism evidence="1 2">
    <name type="scientific">Gordonia alkaliphila</name>
    <dbReference type="NCBI Taxonomy" id="1053547"/>
    <lineage>
        <taxon>Bacteria</taxon>
        <taxon>Bacillati</taxon>
        <taxon>Actinomycetota</taxon>
        <taxon>Actinomycetes</taxon>
        <taxon>Mycobacteriales</taxon>
        <taxon>Gordoniaceae</taxon>
        <taxon>Gordonia</taxon>
    </lineage>
</organism>
<protein>
    <submittedName>
        <fullName evidence="1">DUF1801 domain-containing protein</fullName>
    </submittedName>
</protein>
<gene>
    <name evidence="1" type="ORF">GCM10023217_19030</name>
</gene>
<proteinExistence type="predicted"/>
<sequence>MTESTSPKVNKDQLAVTEKIDSMPEPYRSVARRLHEVILSAGPKLKPRLWYGMPGYATARSAPVLVFFRLDDDLMSVGITEKAYRAPGPDAPDTLMPCAWYLTELDDAGADRIAEVVRAAFAE</sequence>
<dbReference type="RefSeq" id="WP_345313295.1">
    <property type="nucleotide sequence ID" value="NZ_BAABIE010000007.1"/>
</dbReference>
<evidence type="ECO:0000313" key="1">
    <source>
        <dbReference type="EMBL" id="GAA4748977.1"/>
    </source>
</evidence>
<reference evidence="2" key="1">
    <citation type="journal article" date="2019" name="Int. J. Syst. Evol. Microbiol.">
        <title>The Global Catalogue of Microorganisms (GCM) 10K type strain sequencing project: providing services to taxonomists for standard genome sequencing and annotation.</title>
        <authorList>
            <consortium name="The Broad Institute Genomics Platform"/>
            <consortium name="The Broad Institute Genome Sequencing Center for Infectious Disease"/>
            <person name="Wu L."/>
            <person name="Ma J."/>
        </authorList>
    </citation>
    <scope>NUCLEOTIDE SEQUENCE [LARGE SCALE GENOMIC DNA]</scope>
    <source>
        <strain evidence="2">JCM 18077</strain>
    </source>
</reference>
<comment type="caution">
    <text evidence="1">The sequence shown here is derived from an EMBL/GenBank/DDBJ whole genome shotgun (WGS) entry which is preliminary data.</text>
</comment>
<accession>A0ABP8Z7K6</accession>
<name>A0ABP8Z7K6_9ACTN</name>
<evidence type="ECO:0000313" key="2">
    <source>
        <dbReference type="Proteomes" id="UP001500822"/>
    </source>
</evidence>
<keyword evidence="2" id="KW-1185">Reference proteome</keyword>
<dbReference type="EMBL" id="BAABIE010000007">
    <property type="protein sequence ID" value="GAA4748977.1"/>
    <property type="molecule type" value="Genomic_DNA"/>
</dbReference>